<sequence>MIHTIAAAAVAMATVVVPSADRPPPGEVTIKVVTINGSGCPRDTVAVGVSPDNTTFHAIYSNYVAAVGVGARPTDFRKNCQLNLQVNVPEGFTFGITQVDYRGFVHLEPGATGMERGNFYFHGVPASEYKSHTWRGPLNDDWYATDTVDIGMPVYRPCGEARNLNINTELRVSAGTSDPKTTTSYMAMDSTDANVATDYHFAWKRCP</sequence>
<dbReference type="PANTHER" id="PTHR38847:SF1">
    <property type="entry name" value="PSEUDOURIDINE SYNTHASE RSUA_RLUA-LIKE DOMAIN-CONTAINING PROTEIN"/>
    <property type="match status" value="1"/>
</dbReference>
<evidence type="ECO:0000313" key="2">
    <source>
        <dbReference type="Proteomes" id="UP000316639"/>
    </source>
</evidence>
<keyword evidence="2" id="KW-1185">Reference proteome</keyword>
<evidence type="ECO:0000313" key="1">
    <source>
        <dbReference type="EMBL" id="TWP50573.1"/>
    </source>
</evidence>
<proteinExistence type="predicted"/>
<comment type="caution">
    <text evidence="1">The sequence shown here is derived from an EMBL/GenBank/DDBJ whole genome shotgun (WGS) entry which is preliminary data.</text>
</comment>
<dbReference type="RefSeq" id="WP_146353735.1">
    <property type="nucleotide sequence ID" value="NZ_VOBR01000012.1"/>
</dbReference>
<dbReference type="Proteomes" id="UP000316639">
    <property type="component" value="Unassembled WGS sequence"/>
</dbReference>
<dbReference type="InterPro" id="IPR025649">
    <property type="entry name" value="DUF4360"/>
</dbReference>
<name>A0A563ESF5_9PSEU</name>
<dbReference type="PANTHER" id="PTHR38847">
    <property type="match status" value="1"/>
</dbReference>
<dbReference type="OrthoDB" id="3684329at2"/>
<dbReference type="AlphaFoldDB" id="A0A563ESF5"/>
<protein>
    <submittedName>
        <fullName evidence="1">DUF4360 domain-containing protein</fullName>
    </submittedName>
</protein>
<dbReference type="Pfam" id="PF14273">
    <property type="entry name" value="DUF4360"/>
    <property type="match status" value="1"/>
</dbReference>
<gene>
    <name evidence="1" type="ORF">FKR81_20625</name>
</gene>
<accession>A0A563ESF5</accession>
<dbReference type="EMBL" id="VOBR01000012">
    <property type="protein sequence ID" value="TWP50573.1"/>
    <property type="molecule type" value="Genomic_DNA"/>
</dbReference>
<organism evidence="1 2">
    <name type="scientific">Lentzea tibetensis</name>
    <dbReference type="NCBI Taxonomy" id="2591470"/>
    <lineage>
        <taxon>Bacteria</taxon>
        <taxon>Bacillati</taxon>
        <taxon>Actinomycetota</taxon>
        <taxon>Actinomycetes</taxon>
        <taxon>Pseudonocardiales</taxon>
        <taxon>Pseudonocardiaceae</taxon>
        <taxon>Lentzea</taxon>
    </lineage>
</organism>
<reference evidence="1 2" key="1">
    <citation type="submission" date="2019-07" db="EMBL/GenBank/DDBJ databases">
        <title>Lentzea xizangensis sp. nov., isolated from Qinghai-Tibetan Plateau Soils.</title>
        <authorList>
            <person name="Huang J."/>
        </authorList>
    </citation>
    <scope>NUCLEOTIDE SEQUENCE [LARGE SCALE GENOMIC DNA]</scope>
    <source>
        <strain evidence="1 2">FXJ1.1311</strain>
    </source>
</reference>